<evidence type="ECO:0000313" key="5">
    <source>
        <dbReference type="EMBL" id="MDP9832294.1"/>
    </source>
</evidence>
<dbReference type="InterPro" id="IPR013520">
    <property type="entry name" value="Ribonucl_H"/>
</dbReference>
<dbReference type="EC" id="2.7.7.7" evidence="5"/>
<evidence type="ECO:0000313" key="6">
    <source>
        <dbReference type="Proteomes" id="UP001230145"/>
    </source>
</evidence>
<dbReference type="Gene3D" id="3.30.420.10">
    <property type="entry name" value="Ribonuclease H-like superfamily/Ribonuclease H"/>
    <property type="match status" value="1"/>
</dbReference>
<evidence type="ECO:0000256" key="1">
    <source>
        <dbReference type="ARBA" id="ARBA00022722"/>
    </source>
</evidence>
<keyword evidence="5" id="KW-0808">Transferase</keyword>
<dbReference type="NCBIfam" id="TIGR00573">
    <property type="entry name" value="dnaq"/>
    <property type="match status" value="1"/>
</dbReference>
<dbReference type="InterPro" id="IPR012337">
    <property type="entry name" value="RNaseH-like_sf"/>
</dbReference>
<keyword evidence="2" id="KW-0378">Hydrolase</keyword>
<evidence type="ECO:0000259" key="4">
    <source>
        <dbReference type="SMART" id="SM00479"/>
    </source>
</evidence>
<dbReference type="SUPFAM" id="SSF53098">
    <property type="entry name" value="Ribonuclease H-like"/>
    <property type="match status" value="1"/>
</dbReference>
<sequence length="211" mass="23156">MTSFAVVDVETTGLDRSADRIVEIAVILLNHNLVEEGRWQSLVNPGRASAAVEIHGLGDAVLADAPRFAEISQHVVDLLTGRVLVAHHAAFERAFLTRELTRAGYAGGPDEDACVCTMDQSRIYLPPGPHSLRGVAERLGLSPATRHRAMSDAETCARLLRCYVELEDRGQRYTDAATNREALPVYPAQWRRARGWAPPYSKYSKRPAPGA</sequence>
<keyword evidence="3" id="KW-0269">Exonuclease</keyword>
<accession>A0ABT9PHW5</accession>
<dbReference type="RefSeq" id="WP_307634711.1">
    <property type="nucleotide sequence ID" value="NZ_JAUSQL010000001.1"/>
</dbReference>
<dbReference type="SMART" id="SM00479">
    <property type="entry name" value="EXOIII"/>
    <property type="match status" value="1"/>
</dbReference>
<evidence type="ECO:0000256" key="2">
    <source>
        <dbReference type="ARBA" id="ARBA00022801"/>
    </source>
</evidence>
<dbReference type="PANTHER" id="PTHR30231">
    <property type="entry name" value="DNA POLYMERASE III SUBUNIT EPSILON"/>
    <property type="match status" value="1"/>
</dbReference>
<dbReference type="Pfam" id="PF00929">
    <property type="entry name" value="RNase_T"/>
    <property type="match status" value="1"/>
</dbReference>
<comment type="caution">
    <text evidence="5">The sequence shown here is derived from an EMBL/GenBank/DDBJ whole genome shotgun (WGS) entry which is preliminary data.</text>
</comment>
<evidence type="ECO:0000256" key="3">
    <source>
        <dbReference type="ARBA" id="ARBA00022839"/>
    </source>
</evidence>
<keyword evidence="6" id="KW-1185">Reference proteome</keyword>
<keyword evidence="5" id="KW-0548">Nucleotidyltransferase</keyword>
<protein>
    <submittedName>
        <fullName evidence="5">DNA polymerase-3 subunit epsilon</fullName>
        <ecNumber evidence="5">2.7.7.7</ecNumber>
    </submittedName>
</protein>
<dbReference type="Proteomes" id="UP001230145">
    <property type="component" value="Unassembled WGS sequence"/>
</dbReference>
<feature type="domain" description="Exonuclease" evidence="4">
    <location>
        <begin position="3"/>
        <end position="169"/>
    </location>
</feature>
<dbReference type="EMBL" id="JAUSQL010000001">
    <property type="protein sequence ID" value="MDP9832294.1"/>
    <property type="molecule type" value="Genomic_DNA"/>
</dbReference>
<reference evidence="5 6" key="1">
    <citation type="submission" date="2023-07" db="EMBL/GenBank/DDBJ databases">
        <title>Sequencing the genomes of 1000 actinobacteria strains.</title>
        <authorList>
            <person name="Klenk H.-P."/>
        </authorList>
    </citation>
    <scope>NUCLEOTIDE SEQUENCE [LARGE SCALE GENOMIC DNA]</scope>
    <source>
        <strain evidence="5 6">DSM 19515</strain>
    </source>
</reference>
<keyword evidence="1" id="KW-0540">Nuclease</keyword>
<gene>
    <name evidence="5" type="ORF">J2S45_000973</name>
</gene>
<proteinExistence type="predicted"/>
<name>A0ABT9PHW5_9ACTO</name>
<dbReference type="CDD" id="cd06127">
    <property type="entry name" value="DEDDh"/>
    <property type="match status" value="1"/>
</dbReference>
<organism evidence="5 6">
    <name type="scientific">Trueperella abortisuis</name>
    <dbReference type="NCBI Taxonomy" id="445930"/>
    <lineage>
        <taxon>Bacteria</taxon>
        <taxon>Bacillati</taxon>
        <taxon>Actinomycetota</taxon>
        <taxon>Actinomycetes</taxon>
        <taxon>Actinomycetales</taxon>
        <taxon>Actinomycetaceae</taxon>
        <taxon>Trueperella</taxon>
    </lineage>
</organism>
<dbReference type="PANTHER" id="PTHR30231:SF4">
    <property type="entry name" value="PROTEIN NEN2"/>
    <property type="match status" value="1"/>
</dbReference>
<dbReference type="GO" id="GO:0003887">
    <property type="term" value="F:DNA-directed DNA polymerase activity"/>
    <property type="evidence" value="ECO:0007669"/>
    <property type="project" value="UniProtKB-EC"/>
</dbReference>
<dbReference type="InterPro" id="IPR036397">
    <property type="entry name" value="RNaseH_sf"/>
</dbReference>
<dbReference type="InterPro" id="IPR006054">
    <property type="entry name" value="DnaQ"/>
</dbReference>